<organism evidence="2 3">
    <name type="scientific">Candidatus Desantisbacteria bacterium CG_4_10_14_0_8_um_filter_48_22</name>
    <dbReference type="NCBI Taxonomy" id="1974543"/>
    <lineage>
        <taxon>Bacteria</taxon>
        <taxon>Candidatus Desantisiibacteriota</taxon>
    </lineage>
</organism>
<dbReference type="AlphaFoldDB" id="A0A2M7S4T2"/>
<keyword evidence="1" id="KW-1133">Transmembrane helix</keyword>
<keyword evidence="1" id="KW-0812">Transmembrane</keyword>
<proteinExistence type="predicted"/>
<feature type="transmembrane region" description="Helical" evidence="1">
    <location>
        <begin position="163"/>
        <end position="183"/>
    </location>
</feature>
<feature type="transmembrane region" description="Helical" evidence="1">
    <location>
        <begin position="203"/>
        <end position="228"/>
    </location>
</feature>
<dbReference type="Proteomes" id="UP000229307">
    <property type="component" value="Unassembled WGS sequence"/>
</dbReference>
<accession>A0A2M7S4T2</accession>
<evidence type="ECO:0000313" key="3">
    <source>
        <dbReference type="Proteomes" id="UP000229307"/>
    </source>
</evidence>
<feature type="transmembrane region" description="Helical" evidence="1">
    <location>
        <begin position="56"/>
        <end position="89"/>
    </location>
</feature>
<evidence type="ECO:0000313" key="2">
    <source>
        <dbReference type="EMBL" id="PIZ14298.1"/>
    </source>
</evidence>
<name>A0A2M7S4T2_9BACT</name>
<comment type="caution">
    <text evidence="2">The sequence shown here is derived from an EMBL/GenBank/DDBJ whole genome shotgun (WGS) entry which is preliminary data.</text>
</comment>
<protein>
    <submittedName>
        <fullName evidence="2">Uncharacterized protein</fullName>
    </submittedName>
</protein>
<feature type="transmembrane region" description="Helical" evidence="1">
    <location>
        <begin position="249"/>
        <end position="267"/>
    </location>
</feature>
<reference evidence="3" key="1">
    <citation type="submission" date="2017-09" db="EMBL/GenBank/DDBJ databases">
        <title>Depth-based differentiation of microbial function through sediment-hosted aquifers and enrichment of novel symbionts in the deep terrestrial subsurface.</title>
        <authorList>
            <person name="Probst A.J."/>
            <person name="Ladd B."/>
            <person name="Jarett J.K."/>
            <person name="Geller-Mcgrath D.E."/>
            <person name="Sieber C.M.K."/>
            <person name="Emerson J.B."/>
            <person name="Anantharaman K."/>
            <person name="Thomas B.C."/>
            <person name="Malmstrom R."/>
            <person name="Stieglmeier M."/>
            <person name="Klingl A."/>
            <person name="Woyke T."/>
            <person name="Ryan C.M."/>
            <person name="Banfield J.F."/>
        </authorList>
    </citation>
    <scope>NUCLEOTIDE SEQUENCE [LARGE SCALE GENOMIC DNA]</scope>
</reference>
<gene>
    <name evidence="2" type="ORF">COY52_12945</name>
</gene>
<dbReference type="EMBL" id="PFMR01000362">
    <property type="protein sequence ID" value="PIZ14298.1"/>
    <property type="molecule type" value="Genomic_DNA"/>
</dbReference>
<feature type="transmembrane region" description="Helical" evidence="1">
    <location>
        <begin position="34"/>
        <end position="50"/>
    </location>
</feature>
<feature type="transmembrane region" description="Helical" evidence="1">
    <location>
        <begin position="101"/>
        <end position="121"/>
    </location>
</feature>
<keyword evidence="1" id="KW-0472">Membrane</keyword>
<feature type="transmembrane region" description="Helical" evidence="1">
    <location>
        <begin position="127"/>
        <end position="151"/>
    </location>
</feature>
<sequence length="271" mass="29564">MAKKIRSSCAAKDKLTGNLRELKKGTKMSGKEKLKYLTGMIITSFFSPNICRADVPLASAIFLVGFPFISVARTFGLAFAAIVLIEALALTKIAPVKLIKALGISLALNAFSTLFGFFYAIGYSGGLILLAAMIPGTIIFTKMLLTILKSIGKSPAEDKKLNAGNIAATFFALSFLVMFLNILTMPGHKMFRAPPTYTSIPEFIIAIIAGILLLIIGFVLTVIIEAYALVRWFPGCTDKPIRTAIKINIPSYIALLITSIFFFYRHIPPHF</sequence>
<evidence type="ECO:0000256" key="1">
    <source>
        <dbReference type="SAM" id="Phobius"/>
    </source>
</evidence>